<evidence type="ECO:0000313" key="6">
    <source>
        <dbReference type="Proteomes" id="UP000028702"/>
    </source>
</evidence>
<reference evidence="5 6" key="1">
    <citation type="submission" date="2014-07" db="EMBL/GenBank/DDBJ databases">
        <title>Tepidicaulis marinum gen. nov., sp. nov., a novel marine bacterium denitrifying nitrate to nitrous oxide strictly under microaerobic conditions.</title>
        <authorList>
            <person name="Takeuchi M."/>
            <person name="Yamagishi T."/>
            <person name="Kamagata Y."/>
            <person name="Oshima K."/>
            <person name="Hattori M."/>
            <person name="Katayama T."/>
            <person name="Hanada S."/>
            <person name="Tamaki H."/>
            <person name="Marumo K."/>
            <person name="Maeda H."/>
            <person name="Nedachi M."/>
            <person name="Iwasaki W."/>
            <person name="Suwa Y."/>
            <person name="Sakata S."/>
        </authorList>
    </citation>
    <scope>NUCLEOTIDE SEQUENCE [LARGE SCALE GENOMIC DNA]</scope>
    <source>
        <strain evidence="5 6">MA2</strain>
    </source>
</reference>
<dbReference type="SUPFAM" id="SSF55447">
    <property type="entry name" value="CO dehydrogenase flavoprotein C-terminal domain-like"/>
    <property type="match status" value="1"/>
</dbReference>
<dbReference type="GO" id="GO:0071949">
    <property type="term" value="F:FAD binding"/>
    <property type="evidence" value="ECO:0007669"/>
    <property type="project" value="InterPro"/>
</dbReference>
<dbReference type="Gene3D" id="3.30.43.10">
    <property type="entry name" value="Uridine Diphospho-n-acetylenolpyruvylglucosamine Reductase, domain 2"/>
    <property type="match status" value="1"/>
</dbReference>
<evidence type="ECO:0000313" key="5">
    <source>
        <dbReference type="EMBL" id="GAK46623.1"/>
    </source>
</evidence>
<feature type="domain" description="FAD-binding PCMH-type" evidence="4">
    <location>
        <begin position="1"/>
        <end position="176"/>
    </location>
</feature>
<keyword evidence="3" id="KW-0560">Oxidoreductase</keyword>
<dbReference type="RefSeq" id="WP_045449408.1">
    <property type="nucleotide sequence ID" value="NZ_BBIO01000022.1"/>
</dbReference>
<sequence>MIPAAFDYARPATLEEAASLLSQEGGAALLAGGQSLITELKQRRASPRAVIDLNSITELSAIEHGPDGVRIGAMVRQAELLRDGTVQKRLPLLCETGAAAGDPMIRRLGTLAGALCEAEPGGDWVAAALALEAEVEIYGKGSTRRLSAADFVTGTKPAGGLQGEIVTAVHLPYQKKDSRSTYRKVKHNAVGWSIASAAISLEPGEGGACRKARIAVSGAPSHPQRLPALEAALTAGPYEAEHLRAAIEEALDGLTFRGDHYASADYRRTRLGILLSRTLQELLAA</sequence>
<keyword evidence="1" id="KW-0285">Flavoprotein</keyword>
<dbReference type="Gene3D" id="3.30.465.10">
    <property type="match status" value="1"/>
</dbReference>
<dbReference type="Proteomes" id="UP000028702">
    <property type="component" value="Unassembled WGS sequence"/>
</dbReference>
<dbReference type="InterPro" id="IPR051312">
    <property type="entry name" value="Diverse_Substr_Oxidored"/>
</dbReference>
<protein>
    <submittedName>
        <fullName evidence="5">Carbon monoxide dehydrogenase medium subunit</fullName>
    </submittedName>
</protein>
<evidence type="ECO:0000259" key="4">
    <source>
        <dbReference type="PROSITE" id="PS51387"/>
    </source>
</evidence>
<dbReference type="InterPro" id="IPR036318">
    <property type="entry name" value="FAD-bd_PCMH-like_sf"/>
</dbReference>
<evidence type="ECO:0000256" key="3">
    <source>
        <dbReference type="ARBA" id="ARBA00023002"/>
    </source>
</evidence>
<dbReference type="GO" id="GO:0016491">
    <property type="term" value="F:oxidoreductase activity"/>
    <property type="evidence" value="ECO:0007669"/>
    <property type="project" value="UniProtKB-KW"/>
</dbReference>
<dbReference type="PROSITE" id="PS51387">
    <property type="entry name" value="FAD_PCMH"/>
    <property type="match status" value="1"/>
</dbReference>
<dbReference type="InterPro" id="IPR016167">
    <property type="entry name" value="FAD-bd_PCMH_sub1"/>
</dbReference>
<dbReference type="InterPro" id="IPR016169">
    <property type="entry name" value="FAD-bd_PCMH_sub2"/>
</dbReference>
<comment type="caution">
    <text evidence="5">The sequence shown here is derived from an EMBL/GenBank/DDBJ whole genome shotgun (WGS) entry which is preliminary data.</text>
</comment>
<dbReference type="PANTHER" id="PTHR42659:SF2">
    <property type="entry name" value="XANTHINE DEHYDROGENASE SUBUNIT C-RELATED"/>
    <property type="match status" value="1"/>
</dbReference>
<dbReference type="Gene3D" id="3.30.390.50">
    <property type="entry name" value="CO dehydrogenase flavoprotein, C-terminal domain"/>
    <property type="match status" value="1"/>
</dbReference>
<gene>
    <name evidence="5" type="ORF">M2A_3122</name>
</gene>
<dbReference type="AlphaFoldDB" id="A0A081BF05"/>
<dbReference type="SUPFAM" id="SSF56176">
    <property type="entry name" value="FAD-binding/transporter-associated domain-like"/>
    <property type="match status" value="1"/>
</dbReference>
<keyword evidence="2" id="KW-0274">FAD</keyword>
<dbReference type="InterPro" id="IPR036683">
    <property type="entry name" value="CO_DH_flav_C_dom_sf"/>
</dbReference>
<dbReference type="STRING" id="1333998.M2A_3122"/>
<dbReference type="InterPro" id="IPR016166">
    <property type="entry name" value="FAD-bd_PCMH"/>
</dbReference>
<organism evidence="5 6">
    <name type="scientific">Tepidicaulis marinus</name>
    <dbReference type="NCBI Taxonomy" id="1333998"/>
    <lineage>
        <taxon>Bacteria</taxon>
        <taxon>Pseudomonadati</taxon>
        <taxon>Pseudomonadota</taxon>
        <taxon>Alphaproteobacteria</taxon>
        <taxon>Hyphomicrobiales</taxon>
        <taxon>Parvibaculaceae</taxon>
        <taxon>Tepidicaulis</taxon>
    </lineage>
</organism>
<evidence type="ECO:0000256" key="1">
    <source>
        <dbReference type="ARBA" id="ARBA00022630"/>
    </source>
</evidence>
<evidence type="ECO:0000256" key="2">
    <source>
        <dbReference type="ARBA" id="ARBA00022827"/>
    </source>
</evidence>
<dbReference type="eggNOG" id="COG1319">
    <property type="taxonomic scope" value="Bacteria"/>
</dbReference>
<dbReference type="SMART" id="SM01092">
    <property type="entry name" value="CO_deh_flav_C"/>
    <property type="match status" value="1"/>
</dbReference>
<proteinExistence type="predicted"/>
<name>A0A081BF05_9HYPH</name>
<dbReference type="Pfam" id="PF03450">
    <property type="entry name" value="CO_deh_flav_C"/>
    <property type="match status" value="1"/>
</dbReference>
<dbReference type="InterPro" id="IPR002346">
    <property type="entry name" value="Mopterin_DH_FAD-bd"/>
</dbReference>
<dbReference type="PANTHER" id="PTHR42659">
    <property type="entry name" value="XANTHINE DEHYDROGENASE SUBUNIT C-RELATED"/>
    <property type="match status" value="1"/>
</dbReference>
<dbReference type="Pfam" id="PF00941">
    <property type="entry name" value="FAD_binding_5"/>
    <property type="match status" value="1"/>
</dbReference>
<dbReference type="EMBL" id="BBIO01000022">
    <property type="protein sequence ID" value="GAK46623.1"/>
    <property type="molecule type" value="Genomic_DNA"/>
</dbReference>
<keyword evidence="6" id="KW-1185">Reference proteome</keyword>
<accession>A0A081BF05</accession>
<dbReference type="InterPro" id="IPR005107">
    <property type="entry name" value="CO_DH_flav_C"/>
</dbReference>